<keyword evidence="2" id="KW-0489">Methyltransferase</keyword>
<reference evidence="2" key="2">
    <citation type="journal article" date="2015" name="Genome Announc.">
        <title>Draft Genome Sequence of Filamentous Marine Cyanobacterium Lyngbya confervoides Strain BDU141951.</title>
        <authorList>
            <person name="Chandrababunaidu M.M."/>
            <person name="Sen D."/>
            <person name="Tripathy S."/>
        </authorList>
    </citation>
    <scope>NUCLEOTIDE SEQUENCE</scope>
    <source>
        <strain evidence="2">BDU141951</strain>
    </source>
</reference>
<feature type="domain" description="Methyltransferase" evidence="1">
    <location>
        <begin position="43"/>
        <end position="136"/>
    </location>
</feature>
<name>A0A0C1YP22_9CYAN</name>
<dbReference type="CDD" id="cd02440">
    <property type="entry name" value="AdoMet_MTases"/>
    <property type="match status" value="1"/>
</dbReference>
<sequence length="212" mass="24290">MELLVQRQYDRLAHIYDQRWRGYITNTLSFLVEWAQIAPTETVLDVACGTGELERLLSDRHAEQAITGVDFSERMLAIARPKFTDQPTVTFQQASASALPWQQAEFDVVVCANAFHYFNEPDQVLAEMRRVLHPTGRVVILDWCRDFLVCRLCDWGLSLVDPAHKNCYTEAELHEFLTTAGYRVQRSQRVRFGLIWGLMAIEATPSEPPSIS</sequence>
<reference evidence="2" key="1">
    <citation type="submission" date="2014-11" db="EMBL/GenBank/DDBJ databases">
        <authorList>
            <person name="Malar M.C."/>
            <person name="Sen D."/>
            <person name="Tripathy S."/>
        </authorList>
    </citation>
    <scope>NUCLEOTIDE SEQUENCE</scope>
    <source>
        <strain evidence="2">BDU141951</strain>
    </source>
</reference>
<dbReference type="PANTHER" id="PTHR43591">
    <property type="entry name" value="METHYLTRANSFERASE"/>
    <property type="match status" value="1"/>
</dbReference>
<dbReference type="GO" id="GO:0032259">
    <property type="term" value="P:methylation"/>
    <property type="evidence" value="ECO:0007669"/>
    <property type="project" value="UniProtKB-KW"/>
</dbReference>
<dbReference type="SUPFAM" id="SSF53335">
    <property type="entry name" value="S-adenosyl-L-methionine-dependent methyltransferases"/>
    <property type="match status" value="1"/>
</dbReference>
<dbReference type="AlphaFoldDB" id="A0A0C1YP22"/>
<keyword evidence="2" id="KW-0808">Transferase</keyword>
<dbReference type="InterPro" id="IPR041698">
    <property type="entry name" value="Methyltransf_25"/>
</dbReference>
<evidence type="ECO:0000313" key="2">
    <source>
        <dbReference type="EMBL" id="NEV65867.1"/>
    </source>
</evidence>
<dbReference type="GO" id="GO:0008168">
    <property type="term" value="F:methyltransferase activity"/>
    <property type="evidence" value="ECO:0007669"/>
    <property type="project" value="UniProtKB-KW"/>
</dbReference>
<evidence type="ECO:0000259" key="1">
    <source>
        <dbReference type="Pfam" id="PF13649"/>
    </source>
</evidence>
<accession>A0A0C1YP22</accession>
<dbReference type="InterPro" id="IPR029063">
    <property type="entry name" value="SAM-dependent_MTases_sf"/>
</dbReference>
<organism evidence="2">
    <name type="scientific">Lyngbya confervoides BDU141951</name>
    <dbReference type="NCBI Taxonomy" id="1574623"/>
    <lineage>
        <taxon>Bacteria</taxon>
        <taxon>Bacillati</taxon>
        <taxon>Cyanobacteriota</taxon>
        <taxon>Cyanophyceae</taxon>
        <taxon>Oscillatoriophycideae</taxon>
        <taxon>Oscillatoriales</taxon>
        <taxon>Microcoleaceae</taxon>
        <taxon>Lyngbya</taxon>
    </lineage>
</organism>
<reference evidence="2" key="3">
    <citation type="submission" date="2020-02" db="EMBL/GenBank/DDBJ databases">
        <authorList>
            <person name="Sarangi A.N."/>
            <person name="Ghosh S."/>
            <person name="Mukherjee M."/>
            <person name="Tripathy S."/>
        </authorList>
    </citation>
    <scope>NUCLEOTIDE SEQUENCE</scope>
    <source>
        <strain evidence="2">BDU141951</strain>
    </source>
</reference>
<dbReference type="Gene3D" id="3.40.50.150">
    <property type="entry name" value="Vaccinia Virus protein VP39"/>
    <property type="match status" value="1"/>
</dbReference>
<gene>
    <name evidence="2" type="ORF">QQ91_001910</name>
</gene>
<dbReference type="Pfam" id="PF13649">
    <property type="entry name" value="Methyltransf_25"/>
    <property type="match status" value="1"/>
</dbReference>
<protein>
    <submittedName>
        <fullName evidence="2">Methyltransferase domain-containing protein</fullName>
    </submittedName>
</protein>
<comment type="caution">
    <text evidence="2">The sequence shown here is derived from an EMBL/GenBank/DDBJ whole genome shotgun (WGS) entry which is preliminary data.</text>
</comment>
<dbReference type="EMBL" id="JTHE02000002">
    <property type="protein sequence ID" value="NEV65867.1"/>
    <property type="molecule type" value="Genomic_DNA"/>
</dbReference>
<proteinExistence type="predicted"/>